<keyword evidence="2 5" id="KW-0238">DNA-binding</keyword>
<keyword evidence="1" id="KW-0805">Transcription regulation</keyword>
<comment type="caution">
    <text evidence="5">Lacks conserved residue(s) required for the propagation of feature annotation.</text>
</comment>
<dbReference type="WBParaSite" id="TTAC_0001078801-mRNA-1">
    <property type="protein sequence ID" value="TTAC_0001078801-mRNA-1"/>
    <property type="gene ID" value="TTAC_0001078801"/>
</dbReference>
<dbReference type="AlphaFoldDB" id="A0A0R3XB61"/>
<accession>A0A0R3XB61</accession>
<name>A0A0R3XB61_HYDTA</name>
<dbReference type="Proteomes" id="UP000274429">
    <property type="component" value="Unassembled WGS sequence"/>
</dbReference>
<organism evidence="10">
    <name type="scientific">Hydatigena taeniaeformis</name>
    <name type="common">Feline tapeworm</name>
    <name type="synonym">Taenia taeniaeformis</name>
    <dbReference type="NCBI Taxonomy" id="6205"/>
    <lineage>
        <taxon>Eukaryota</taxon>
        <taxon>Metazoa</taxon>
        <taxon>Spiralia</taxon>
        <taxon>Lophotrochozoa</taxon>
        <taxon>Platyhelminthes</taxon>
        <taxon>Cestoda</taxon>
        <taxon>Eucestoda</taxon>
        <taxon>Cyclophyllidea</taxon>
        <taxon>Taeniidae</taxon>
        <taxon>Hydatigera</taxon>
    </lineage>
</organism>
<feature type="region of interest" description="Disordered" evidence="6">
    <location>
        <begin position="282"/>
        <end position="317"/>
    </location>
</feature>
<evidence type="ECO:0000313" key="9">
    <source>
        <dbReference type="Proteomes" id="UP000274429"/>
    </source>
</evidence>
<dbReference type="Pfam" id="PF00907">
    <property type="entry name" value="T-box"/>
    <property type="match status" value="1"/>
</dbReference>
<dbReference type="GO" id="GO:0000978">
    <property type="term" value="F:RNA polymerase II cis-regulatory region sequence-specific DNA binding"/>
    <property type="evidence" value="ECO:0007669"/>
    <property type="project" value="InterPro"/>
</dbReference>
<evidence type="ECO:0000313" key="10">
    <source>
        <dbReference type="WBParaSite" id="TTAC_0001078801-mRNA-1"/>
    </source>
</evidence>
<dbReference type="SUPFAM" id="SSF49417">
    <property type="entry name" value="p53-like transcription factors"/>
    <property type="match status" value="1"/>
</dbReference>
<sequence>MLCFCLPQTILNSMHKYQPRFYLIKAKDVIRLPYSSFHSFSFPETVFIAVTAYQNEMVIIASYYLSHQGITNLDPTQRRLPSVNHSLSLAFRRQIGKARLHTPPCGFYRNTADKVESITRSTNSCCSDSEMDELGRSCKADVRSPSTNVLTTPPLRYGKVDKSWRKRAKCWKKRWAQWKVLVQVLFFHLGFRESQNNAYLQSPKCALPNPSYGKKRARFENASVASLSPPPPLPSLPQWTTSSSSVHGIVNLFRSICPWLDNPYNMAYIPIPPPHIVISSLSREVPSSEGGKEDSDQEEVLIERTSPISPHSMTEKP</sequence>
<dbReference type="InterPro" id="IPR008967">
    <property type="entry name" value="p53-like_TF_DNA-bd_sf"/>
</dbReference>
<dbReference type="GO" id="GO:0045893">
    <property type="term" value="P:positive regulation of DNA-templated transcription"/>
    <property type="evidence" value="ECO:0007669"/>
    <property type="project" value="InterPro"/>
</dbReference>
<dbReference type="PRINTS" id="PR00937">
    <property type="entry name" value="TBOX"/>
</dbReference>
<proteinExistence type="predicted"/>
<dbReference type="PANTHER" id="PTHR11267">
    <property type="entry name" value="T-BOX PROTEIN-RELATED"/>
    <property type="match status" value="1"/>
</dbReference>
<dbReference type="InterPro" id="IPR036960">
    <property type="entry name" value="T-box_sf"/>
</dbReference>
<reference evidence="8 9" key="2">
    <citation type="submission" date="2018-11" db="EMBL/GenBank/DDBJ databases">
        <authorList>
            <consortium name="Pathogen Informatics"/>
        </authorList>
    </citation>
    <scope>NUCLEOTIDE SEQUENCE [LARGE SCALE GENOMIC DNA]</scope>
</reference>
<evidence type="ECO:0000256" key="3">
    <source>
        <dbReference type="ARBA" id="ARBA00023163"/>
    </source>
</evidence>
<dbReference type="GO" id="GO:0000785">
    <property type="term" value="C:chromatin"/>
    <property type="evidence" value="ECO:0007669"/>
    <property type="project" value="TreeGrafter"/>
</dbReference>
<evidence type="ECO:0000256" key="2">
    <source>
        <dbReference type="ARBA" id="ARBA00023125"/>
    </source>
</evidence>
<feature type="domain" description="T-box" evidence="7">
    <location>
        <begin position="8"/>
        <end position="58"/>
    </location>
</feature>
<dbReference type="PANTHER" id="PTHR11267:SF190">
    <property type="entry name" value="T-BOX TRANSCRIPTION FACTOR TBX20"/>
    <property type="match status" value="1"/>
</dbReference>
<dbReference type="EMBL" id="UYWX01022220">
    <property type="protein sequence ID" value="VDM35751.1"/>
    <property type="molecule type" value="Genomic_DNA"/>
</dbReference>
<dbReference type="Gene3D" id="2.60.40.820">
    <property type="entry name" value="Transcription factor, T-box"/>
    <property type="match status" value="1"/>
</dbReference>
<comment type="subcellular location">
    <subcellularLocation>
        <location evidence="5">Nucleus</location>
    </subcellularLocation>
</comment>
<dbReference type="InterPro" id="IPR046360">
    <property type="entry name" value="T-box_DNA-bd"/>
</dbReference>
<reference evidence="10" key="1">
    <citation type="submission" date="2017-02" db="UniProtKB">
        <authorList>
            <consortium name="WormBaseParasite"/>
        </authorList>
    </citation>
    <scope>IDENTIFICATION</scope>
</reference>
<keyword evidence="9" id="KW-1185">Reference proteome</keyword>
<evidence type="ECO:0000256" key="5">
    <source>
        <dbReference type="PROSITE-ProRule" id="PRU00201"/>
    </source>
</evidence>
<protein>
    <submittedName>
        <fullName evidence="10">T-box domain-containing protein</fullName>
    </submittedName>
</protein>
<dbReference type="InterPro" id="IPR001699">
    <property type="entry name" value="TF_T-box"/>
</dbReference>
<dbReference type="OrthoDB" id="7442607at2759"/>
<keyword evidence="3" id="KW-0804">Transcription</keyword>
<evidence type="ECO:0000313" key="8">
    <source>
        <dbReference type="EMBL" id="VDM35751.1"/>
    </source>
</evidence>
<evidence type="ECO:0000256" key="1">
    <source>
        <dbReference type="ARBA" id="ARBA00023015"/>
    </source>
</evidence>
<feature type="compositionally biased region" description="Polar residues" evidence="6">
    <location>
        <begin position="306"/>
        <end position="317"/>
    </location>
</feature>
<evidence type="ECO:0000259" key="7">
    <source>
        <dbReference type="PROSITE" id="PS50252"/>
    </source>
</evidence>
<dbReference type="GO" id="GO:0048731">
    <property type="term" value="P:system development"/>
    <property type="evidence" value="ECO:0007669"/>
    <property type="project" value="UniProtKB-ARBA"/>
</dbReference>
<gene>
    <name evidence="8" type="ORF">TTAC_LOCUS10771</name>
</gene>
<dbReference type="GO" id="GO:0000981">
    <property type="term" value="F:DNA-binding transcription factor activity, RNA polymerase II-specific"/>
    <property type="evidence" value="ECO:0007669"/>
    <property type="project" value="TreeGrafter"/>
</dbReference>
<evidence type="ECO:0000256" key="4">
    <source>
        <dbReference type="ARBA" id="ARBA00023242"/>
    </source>
</evidence>
<keyword evidence="4 5" id="KW-0539">Nucleus</keyword>
<dbReference type="GO" id="GO:0005634">
    <property type="term" value="C:nucleus"/>
    <property type="evidence" value="ECO:0007669"/>
    <property type="project" value="UniProtKB-SubCell"/>
</dbReference>
<evidence type="ECO:0000256" key="6">
    <source>
        <dbReference type="SAM" id="MobiDB-lite"/>
    </source>
</evidence>
<dbReference type="GO" id="GO:0001708">
    <property type="term" value="P:cell fate specification"/>
    <property type="evidence" value="ECO:0007669"/>
    <property type="project" value="TreeGrafter"/>
</dbReference>
<dbReference type="PROSITE" id="PS50252">
    <property type="entry name" value="TBOX_3"/>
    <property type="match status" value="1"/>
</dbReference>
<dbReference type="STRING" id="6205.A0A0R3XB61"/>